<dbReference type="EMBL" id="LT633025">
    <property type="protein sequence ID" value="SFZ71066.1"/>
    <property type="molecule type" value="Genomic_DNA"/>
</dbReference>
<dbReference type="Pfam" id="PF02521">
    <property type="entry name" value="HP_OMP_2"/>
    <property type="match status" value="1"/>
</dbReference>
<gene>
    <name evidence="1" type="primary">omp1608</name>
</gene>
<dbReference type="RefSeq" id="WP_104682788.1">
    <property type="nucleotide sequence ID" value="NZ_FZKG01000011.1"/>
</dbReference>
<accession>A0A1M4NG74</accession>
<reference evidence="1" key="1">
    <citation type="submission" date="2016-10" db="EMBL/GenBank/DDBJ databases">
        <title>Proteomic and phylogenetic analysis of the outer membrane protein repertoire of gastric Helicobacter species.</title>
        <authorList>
            <person name="Joosten M."/>
        </authorList>
    </citation>
    <scope>NUCLEOTIDE SEQUENCE</scope>
    <source>
        <strain evidence="1">CS1</strain>
    </source>
</reference>
<name>A0A1M4NG74_HELFE</name>
<organism evidence="1">
    <name type="scientific">Helicobacter felis</name>
    <dbReference type="NCBI Taxonomy" id="214"/>
    <lineage>
        <taxon>Bacteria</taxon>
        <taxon>Pseudomonadati</taxon>
        <taxon>Campylobacterota</taxon>
        <taxon>Epsilonproteobacteria</taxon>
        <taxon>Campylobacterales</taxon>
        <taxon>Helicobacteraceae</taxon>
        <taxon>Helicobacter</taxon>
    </lineage>
</organism>
<sequence>MNLKATLLFFPLSLLAFDYKISGRVGSLSRIGFNHSAINSEKGIYPTGTYVTAVGALQIDVNLLPKSVSAHKLSAGLGGELGGLAFDSTKTLIDQSKPNAGFQPANWYYIGRWQGYLMNAPWHRSFYGNSINTRDYILYSAYMSYSYKDIAGCQAGRYRSHALFLSGYNQGFECFVQKGGWHLEWFSTYGRGRASLQYIRDFYAPVQYRYANGARTNYGMHAIDLRWHQKSWDVRAFLWFYPKNFAAPGGQISYDTQGKLGNWRIQTHFYWWLPIYNRALSHTYWRSSLINHISASLLMQQNFFIRKHHFGWSVYKNFGNANAQVARFGTPIKYDTKDNTPYEGRLDNLYNSNALTLVARGGGTYTKFSWELLGRLTYSPRANEESLGLTCFYNMNKHVRMMLRFNYYEVSTHRGYKVGDFGAPNLSFAPTTQDRSYMMTSIRYQL</sequence>
<evidence type="ECO:0000313" key="1">
    <source>
        <dbReference type="EMBL" id="SFZ71066.1"/>
    </source>
</evidence>
<dbReference type="AlphaFoldDB" id="A0A1M4NG74"/>
<proteinExistence type="predicted"/>
<dbReference type="InterPro" id="IPR003678">
    <property type="entry name" value="Put_OMP"/>
</dbReference>
<protein>
    <submittedName>
        <fullName evidence="1">OMP1608</fullName>
    </submittedName>
</protein>